<name>A0A934QHE8_9PROT</name>
<evidence type="ECO:0000256" key="7">
    <source>
        <dbReference type="ARBA" id="ARBA00022729"/>
    </source>
</evidence>
<comment type="similarity">
    <text evidence="2 14 15">Belongs to the TonB-dependent receptor family.</text>
</comment>
<keyword evidence="3 14" id="KW-0813">Transport</keyword>
<evidence type="ECO:0000256" key="5">
    <source>
        <dbReference type="ARBA" id="ARBA00022496"/>
    </source>
</evidence>
<evidence type="ECO:0000256" key="15">
    <source>
        <dbReference type="RuleBase" id="RU003357"/>
    </source>
</evidence>
<evidence type="ECO:0000256" key="14">
    <source>
        <dbReference type="PROSITE-ProRule" id="PRU01360"/>
    </source>
</evidence>
<evidence type="ECO:0000256" key="1">
    <source>
        <dbReference type="ARBA" id="ARBA00004571"/>
    </source>
</evidence>
<sequence>MNMDRERQASRRHNRRLSCLLMGCATLAVVPAGAYAQETSEKASETDEEVYRLSPILVDSGVQPDDDANSVVAHELWVGGKVATSVLDTPASVSVITEKEIEERNAETVEEVLNYTPGIITDYYGTDDRNDYFLVRGFQASTYRDGMTLGSMRGVREEPYAFERVEVLKGANSTLFGPSDPGGSVNYVSKTPKFDSFGEGYIQGGSFEHREAGFDVGEPLNEDSTLALRLTGKIKDSEREYDYSRDDEKFLMGGLTWEPTIDTSLTVVADYLKRDSTPNSGGYPLDREYDRDLFFGEPGFNDHEVERGTVTAMLEHRLGDGLSLRANARYSDLTDDSGYVYLYDFPGRTGDVVSRYYFGEDSSAQEFIGNTMVQYDASIGPVDSSTLAGVEYRDASSSSSAFYGTTSSIDVSDPVYSGAPSGISPYREEDTDYVTKALFLQQNLSFYDRVIVTGGVRHDKLDLSSSGRDSGGAFDDSDDFSESSFRGALTYKVTDEVSTYISYVESVAPPQVGVAPERGEQYEAGVKYQPSEINALFSASVFDLTKKDITIAVVQNNGSIERELIGESRVRGFELEGKAEITDNLSVIGGYSYLDTEVIEAAPVNGVDVEGNEFASVPNHLASLRATYVVPGAGARGDLTFGAGARFVGSYYFNQQNDNGESDATVLFDASVGYNVTENVDLRLDVSNLLDNQHVVGSGTANYYNPGREIMATLRYSW</sequence>
<evidence type="ECO:0000256" key="4">
    <source>
        <dbReference type="ARBA" id="ARBA00022452"/>
    </source>
</evidence>
<dbReference type="InterPro" id="IPR012910">
    <property type="entry name" value="Plug_dom"/>
</dbReference>
<comment type="caution">
    <text evidence="19">The sequence shown here is derived from an EMBL/GenBank/DDBJ whole genome shotgun (WGS) entry which is preliminary data.</text>
</comment>
<keyword evidence="6 14" id="KW-0812">Transmembrane</keyword>
<keyword evidence="5" id="KW-0410">Iron transport</keyword>
<dbReference type="Gene3D" id="2.170.130.10">
    <property type="entry name" value="TonB-dependent receptor, plug domain"/>
    <property type="match status" value="1"/>
</dbReference>
<dbReference type="PANTHER" id="PTHR32552">
    <property type="entry name" value="FERRICHROME IRON RECEPTOR-RELATED"/>
    <property type="match status" value="1"/>
</dbReference>
<organism evidence="19 20">
    <name type="scientific">Rhodovibrio salinarum</name>
    <dbReference type="NCBI Taxonomy" id="1087"/>
    <lineage>
        <taxon>Bacteria</taxon>
        <taxon>Pseudomonadati</taxon>
        <taxon>Pseudomonadota</taxon>
        <taxon>Alphaproteobacteria</taxon>
        <taxon>Rhodospirillales</taxon>
        <taxon>Rhodovibrionaceae</taxon>
        <taxon>Rhodovibrio</taxon>
    </lineage>
</organism>
<protein>
    <submittedName>
        <fullName evidence="19">TonB-dependent siderophore receptor</fullName>
    </submittedName>
</protein>
<evidence type="ECO:0000313" key="19">
    <source>
        <dbReference type="EMBL" id="MBK1696605.1"/>
    </source>
</evidence>
<reference evidence="19" key="2">
    <citation type="journal article" date="2020" name="Microorganisms">
        <title>Osmotic Adaptation and Compatible Solute Biosynthesis of Phototrophic Bacteria as Revealed from Genome Analyses.</title>
        <authorList>
            <person name="Imhoff J.F."/>
            <person name="Rahn T."/>
            <person name="Kunzel S."/>
            <person name="Keller A."/>
            <person name="Neulinger S.C."/>
        </authorList>
    </citation>
    <scope>NUCLEOTIDE SEQUENCE</scope>
    <source>
        <strain evidence="19">DSM 9154</strain>
    </source>
</reference>
<dbReference type="Proteomes" id="UP000778970">
    <property type="component" value="Unassembled WGS sequence"/>
</dbReference>
<keyword evidence="12 19" id="KW-0675">Receptor</keyword>
<dbReference type="GO" id="GO:0009279">
    <property type="term" value="C:cell outer membrane"/>
    <property type="evidence" value="ECO:0007669"/>
    <property type="project" value="UniProtKB-SubCell"/>
</dbReference>
<evidence type="ECO:0000256" key="2">
    <source>
        <dbReference type="ARBA" id="ARBA00009810"/>
    </source>
</evidence>
<dbReference type="InterPro" id="IPR000531">
    <property type="entry name" value="Beta-barrel_TonB"/>
</dbReference>
<dbReference type="PROSITE" id="PS52016">
    <property type="entry name" value="TONB_DEPENDENT_REC_3"/>
    <property type="match status" value="1"/>
</dbReference>
<dbReference type="GO" id="GO:0038023">
    <property type="term" value="F:signaling receptor activity"/>
    <property type="evidence" value="ECO:0007669"/>
    <property type="project" value="InterPro"/>
</dbReference>
<keyword evidence="9" id="KW-0406">Ion transport</keyword>
<comment type="subcellular location">
    <subcellularLocation>
        <location evidence="1 14">Cell outer membrane</location>
        <topology evidence="1 14">Multi-pass membrane protein</topology>
    </subcellularLocation>
</comment>
<evidence type="ECO:0000256" key="9">
    <source>
        <dbReference type="ARBA" id="ARBA00023065"/>
    </source>
</evidence>
<dbReference type="InterPro" id="IPR037066">
    <property type="entry name" value="Plug_dom_sf"/>
</dbReference>
<feature type="domain" description="TonB-dependent receptor plug" evidence="18">
    <location>
        <begin position="86"/>
        <end position="183"/>
    </location>
</feature>
<evidence type="ECO:0000259" key="17">
    <source>
        <dbReference type="Pfam" id="PF00593"/>
    </source>
</evidence>
<evidence type="ECO:0000256" key="12">
    <source>
        <dbReference type="ARBA" id="ARBA00023170"/>
    </source>
</evidence>
<keyword evidence="10 15" id="KW-0798">TonB box</keyword>
<dbReference type="InterPro" id="IPR039426">
    <property type="entry name" value="TonB-dep_rcpt-like"/>
</dbReference>
<proteinExistence type="inferred from homology"/>
<dbReference type="SUPFAM" id="SSF56935">
    <property type="entry name" value="Porins"/>
    <property type="match status" value="1"/>
</dbReference>
<dbReference type="EMBL" id="NRRE01000017">
    <property type="protein sequence ID" value="MBK1696605.1"/>
    <property type="molecule type" value="Genomic_DNA"/>
</dbReference>
<evidence type="ECO:0000256" key="11">
    <source>
        <dbReference type="ARBA" id="ARBA00023136"/>
    </source>
</evidence>
<keyword evidence="8" id="KW-0408">Iron</keyword>
<dbReference type="Pfam" id="PF07715">
    <property type="entry name" value="Plug"/>
    <property type="match status" value="1"/>
</dbReference>
<accession>A0A934QHE8</accession>
<evidence type="ECO:0000256" key="16">
    <source>
        <dbReference type="SAM" id="SignalP"/>
    </source>
</evidence>
<evidence type="ECO:0000256" key="10">
    <source>
        <dbReference type="ARBA" id="ARBA00023077"/>
    </source>
</evidence>
<feature type="domain" description="TonB-dependent receptor-like beta-barrel" evidence="17">
    <location>
        <begin position="259"/>
        <end position="689"/>
    </location>
</feature>
<feature type="signal peptide" evidence="16">
    <location>
        <begin position="1"/>
        <end position="36"/>
    </location>
</feature>
<reference evidence="19" key="1">
    <citation type="submission" date="2017-08" db="EMBL/GenBank/DDBJ databases">
        <authorList>
            <person name="Imhoff J.F."/>
            <person name="Rahn T."/>
            <person name="Kuenzel S."/>
            <person name="Neulinger S.C."/>
        </authorList>
    </citation>
    <scope>NUCLEOTIDE SEQUENCE</scope>
    <source>
        <strain evidence="19">DSM 9154</strain>
    </source>
</reference>
<dbReference type="CDD" id="cd01347">
    <property type="entry name" value="ligand_gated_channel"/>
    <property type="match status" value="1"/>
</dbReference>
<evidence type="ECO:0000256" key="8">
    <source>
        <dbReference type="ARBA" id="ARBA00023004"/>
    </source>
</evidence>
<dbReference type="Pfam" id="PF00593">
    <property type="entry name" value="TonB_dep_Rec_b-barrel"/>
    <property type="match status" value="1"/>
</dbReference>
<dbReference type="GO" id="GO:0015344">
    <property type="term" value="F:siderophore uptake transmembrane transporter activity"/>
    <property type="evidence" value="ECO:0007669"/>
    <property type="project" value="TreeGrafter"/>
</dbReference>
<dbReference type="GO" id="GO:0015891">
    <property type="term" value="P:siderophore transport"/>
    <property type="evidence" value="ECO:0007669"/>
    <property type="project" value="InterPro"/>
</dbReference>
<keyword evidence="13 14" id="KW-0998">Cell outer membrane</keyword>
<evidence type="ECO:0000256" key="6">
    <source>
        <dbReference type="ARBA" id="ARBA00022692"/>
    </source>
</evidence>
<keyword evidence="7 16" id="KW-0732">Signal</keyword>
<feature type="chain" id="PRO_5036747256" evidence="16">
    <location>
        <begin position="37"/>
        <end position="718"/>
    </location>
</feature>
<dbReference type="AlphaFoldDB" id="A0A934QHE8"/>
<evidence type="ECO:0000259" key="18">
    <source>
        <dbReference type="Pfam" id="PF07715"/>
    </source>
</evidence>
<dbReference type="PANTHER" id="PTHR32552:SF68">
    <property type="entry name" value="FERRICHROME OUTER MEMBRANE TRANSPORTER_PHAGE RECEPTOR"/>
    <property type="match status" value="1"/>
</dbReference>
<evidence type="ECO:0000313" key="20">
    <source>
        <dbReference type="Proteomes" id="UP000778970"/>
    </source>
</evidence>
<dbReference type="NCBIfam" id="TIGR01783">
    <property type="entry name" value="TonB-siderophor"/>
    <property type="match status" value="1"/>
</dbReference>
<dbReference type="InterPro" id="IPR036942">
    <property type="entry name" value="Beta-barrel_TonB_sf"/>
</dbReference>
<keyword evidence="11 14" id="KW-0472">Membrane</keyword>
<evidence type="ECO:0000256" key="13">
    <source>
        <dbReference type="ARBA" id="ARBA00023237"/>
    </source>
</evidence>
<evidence type="ECO:0000256" key="3">
    <source>
        <dbReference type="ARBA" id="ARBA00022448"/>
    </source>
</evidence>
<gene>
    <name evidence="19" type="ORF">CKO21_05030</name>
</gene>
<dbReference type="InterPro" id="IPR010105">
    <property type="entry name" value="TonB_sidphr_rcpt"/>
</dbReference>
<dbReference type="Gene3D" id="2.40.170.20">
    <property type="entry name" value="TonB-dependent receptor, beta-barrel domain"/>
    <property type="match status" value="1"/>
</dbReference>
<keyword evidence="4 14" id="KW-1134">Transmembrane beta strand</keyword>
<keyword evidence="20" id="KW-1185">Reference proteome</keyword>